<gene>
    <name evidence="2" type="ORF">HMPREF9432_00597</name>
</gene>
<evidence type="ECO:0008006" key="4">
    <source>
        <dbReference type="Google" id="ProtNLM"/>
    </source>
</evidence>
<name>A0ABN0DSZ3_9FIRM</name>
<evidence type="ECO:0000256" key="1">
    <source>
        <dbReference type="SAM" id="SignalP"/>
    </source>
</evidence>
<dbReference type="EMBL" id="ADGH01000003">
    <property type="protein sequence ID" value="EHG26096.1"/>
    <property type="molecule type" value="Genomic_DNA"/>
</dbReference>
<feature type="chain" id="PRO_5046412464" description="Bypass of forespore C C-terminal domain-containing protein" evidence="1">
    <location>
        <begin position="24"/>
        <end position="251"/>
    </location>
</feature>
<accession>A0ABN0DSZ3</accession>
<sequence length="251" mass="27571">MNALTRTAVAAVLFLCLASAASAADGVGYGTGTGPDKDTSAVRTASQLHEAMQPYKTEEKAENVRNVQLTMNECRTITMDAALYHDTPADEFPPADQPMPILNEIFRKMTGMPWLQLVVTESREANDETAIQPGFPVRWMRIVDIARAARYRLEDGRQIVISQAFEGVHKQNAGKLFANDQNIFVYNADGHPMMRTDLFHLPDSSHIKSSEAFLRLAADSADIPLPEGSRAYTLAQHMLQTAVPAEIPAGK</sequence>
<organism evidence="2 3">
    <name type="scientific">Selenomonas noxia F0398</name>
    <dbReference type="NCBI Taxonomy" id="702437"/>
    <lineage>
        <taxon>Bacteria</taxon>
        <taxon>Bacillati</taxon>
        <taxon>Bacillota</taxon>
        <taxon>Negativicutes</taxon>
        <taxon>Selenomonadales</taxon>
        <taxon>Selenomonadaceae</taxon>
        <taxon>Selenomonas</taxon>
    </lineage>
</organism>
<evidence type="ECO:0000313" key="3">
    <source>
        <dbReference type="Proteomes" id="UP000003175"/>
    </source>
</evidence>
<comment type="caution">
    <text evidence="2">The sequence shown here is derived from an EMBL/GenBank/DDBJ whole genome shotgun (WGS) entry which is preliminary data.</text>
</comment>
<dbReference type="RefSeq" id="WP_006696031.1">
    <property type="nucleotide sequence ID" value="NZ_JH376857.1"/>
</dbReference>
<protein>
    <recommendedName>
        <fullName evidence="4">Bypass of forespore C C-terminal domain-containing protein</fullName>
    </recommendedName>
</protein>
<keyword evidence="1" id="KW-0732">Signal</keyword>
<reference evidence="2 3" key="1">
    <citation type="submission" date="2011-08" db="EMBL/GenBank/DDBJ databases">
        <title>The Genome Sequence of Selenomonas noxia F0398.</title>
        <authorList>
            <consortium name="The Broad Institute Genome Sequencing Platform"/>
            <person name="Earl A."/>
            <person name="Ward D."/>
            <person name="Feldgarden M."/>
            <person name="Gevers D."/>
            <person name="Izard J."/>
            <person name="Ganesan A."/>
            <person name="Blanton J.M."/>
            <person name="Baranova O.V."/>
            <person name="Tanner A.C."/>
            <person name="Dewhirst F.E."/>
            <person name="Young S.K."/>
            <person name="Zeng Q."/>
            <person name="Gargeya S."/>
            <person name="Fitzgerald M."/>
            <person name="Haas B."/>
            <person name="Abouelleil A."/>
            <person name="Alvarado L."/>
            <person name="Arachchi H.M."/>
            <person name="Berlin A."/>
            <person name="Brown A."/>
            <person name="Chapman S.B."/>
            <person name="Chen Z."/>
            <person name="Dunbar C."/>
            <person name="Freedman E."/>
            <person name="Gearin G."/>
            <person name="Gellesch M."/>
            <person name="Goldberg J."/>
            <person name="Griggs A."/>
            <person name="Gujja S."/>
            <person name="Heiman D."/>
            <person name="Howarth C."/>
            <person name="Larson L."/>
            <person name="Lui A."/>
            <person name="MacDonald P.J.P."/>
            <person name="Montmayeur A."/>
            <person name="Murphy C."/>
            <person name="Neiman D."/>
            <person name="Pearson M."/>
            <person name="Priest M."/>
            <person name="Roberts A."/>
            <person name="Saif S."/>
            <person name="Shea T."/>
            <person name="Shenoy N."/>
            <person name="Sisk P."/>
            <person name="Stolte C."/>
            <person name="Sykes S."/>
            <person name="Wortman J."/>
            <person name="Nusbaum C."/>
            <person name="Birren B."/>
        </authorList>
    </citation>
    <scope>NUCLEOTIDE SEQUENCE [LARGE SCALE GENOMIC DNA]</scope>
    <source>
        <strain evidence="2 3">F0398</strain>
    </source>
</reference>
<proteinExistence type="predicted"/>
<keyword evidence="3" id="KW-1185">Reference proteome</keyword>
<dbReference type="Proteomes" id="UP000003175">
    <property type="component" value="Unassembled WGS sequence"/>
</dbReference>
<evidence type="ECO:0000313" key="2">
    <source>
        <dbReference type="EMBL" id="EHG26096.1"/>
    </source>
</evidence>
<feature type="signal peptide" evidence="1">
    <location>
        <begin position="1"/>
        <end position="23"/>
    </location>
</feature>